<dbReference type="OrthoDB" id="665518at2"/>
<name>A0A550JBT9_9BACT</name>
<evidence type="ECO:0000313" key="3">
    <source>
        <dbReference type="Proteomes" id="UP000317155"/>
    </source>
</evidence>
<dbReference type="Proteomes" id="UP000317155">
    <property type="component" value="Unassembled WGS sequence"/>
</dbReference>
<dbReference type="RefSeq" id="WP_140396685.1">
    <property type="nucleotide sequence ID" value="NZ_FOJJ01000039.1"/>
</dbReference>
<accession>A0A550JBT9</accession>
<protein>
    <submittedName>
        <fullName evidence="2">Uncharacterized protein</fullName>
    </submittedName>
</protein>
<comment type="caution">
    <text evidence="2">The sequence shown here is derived from an EMBL/GenBank/DDBJ whole genome shotgun (WGS) entry which is preliminary data.</text>
</comment>
<evidence type="ECO:0000313" key="2">
    <source>
        <dbReference type="EMBL" id="TRO80613.1"/>
    </source>
</evidence>
<keyword evidence="3" id="KW-1185">Reference proteome</keyword>
<dbReference type="EMBL" id="VJVV01000007">
    <property type="protein sequence ID" value="TRO80613.1"/>
    <property type="molecule type" value="Genomic_DNA"/>
</dbReference>
<evidence type="ECO:0000256" key="1">
    <source>
        <dbReference type="SAM" id="Coils"/>
    </source>
</evidence>
<dbReference type="AlphaFoldDB" id="A0A550JBT9"/>
<gene>
    <name evidence="2" type="ORF">FL622_11025</name>
</gene>
<feature type="coiled-coil region" evidence="1">
    <location>
        <begin position="200"/>
        <end position="227"/>
    </location>
</feature>
<organism evidence="2 3">
    <name type="scientific">Trichloromonas acetexigens</name>
    <dbReference type="NCBI Taxonomy" id="38815"/>
    <lineage>
        <taxon>Bacteria</taxon>
        <taxon>Pseudomonadati</taxon>
        <taxon>Thermodesulfobacteriota</taxon>
        <taxon>Desulfuromonadia</taxon>
        <taxon>Desulfuromonadales</taxon>
        <taxon>Trichloromonadaceae</taxon>
        <taxon>Trichloromonas</taxon>
    </lineage>
</organism>
<reference evidence="2 3" key="1">
    <citation type="submission" date="2019-07" db="EMBL/GenBank/DDBJ databases">
        <title>Insights of Desulfuromonas acetexigens electromicrobiology.</title>
        <authorList>
            <person name="Katuri K."/>
            <person name="Sapireddy V."/>
            <person name="Shaw D.R."/>
            <person name="Saikaly P."/>
        </authorList>
    </citation>
    <scope>NUCLEOTIDE SEQUENCE [LARGE SCALE GENOMIC DNA]</scope>
    <source>
        <strain evidence="2 3">2873</strain>
    </source>
</reference>
<proteinExistence type="predicted"/>
<sequence length="674" mass="75581">MLAVIDFGFDPDEPMAGPYLNDLHEQSAAADELLEMFVDLVNRNPAWLKAMYERYRKVRERIDGRPYKGKPFPRPETVVRAATPPPEIEDEAMAGFFDLLKSSVRGRPAGPRKKTEKGRQLGLFEPQPAVPAGMSEFVDRYQQVQKDENFTVHRDVQTELRRYLLDHEQAGDELAILLPRLVPQGPKDEERFDAALRLLFDALEILRVELERRRPDAERRMAQWQEALARQVFVAGVDDQLCSAVTHMLLQARVEILPVVHAASTERMFAEGKETAARFDVSPEEAMKGLFQSFTEMNLDSPFELFDAFLQVMAVGDAEVQVALCGAMFGAENPMIREAAALMLFHPRIEVREGVALLLASIAGHRFTPEALRRLIIARNWFPETLRGHIDQAITNARKARVECAAIPKHATLTVHASAVDGAGAQSFQVIVPSGKGFVSCSMLLKVGVGVADAFLIPLENKRERKKFLAMLGREAGGIESSAAYLDARLCQALADGSRQGNVPSHWLVAIAERLGRDQWKAVAFDPCRELAVLRSELKEKDLADQVRHKALEASFDWPATEIFAHSWFEDDNDIDREIAKIWGKKKNRQDPELLIDALLDGVFKKRRGQWLVRLVLTTLWLKSVSKPPVPWPRMFYVAEALADEKVSLREIPLMVSVASATLGAHMARMADSG</sequence>
<keyword evidence="1" id="KW-0175">Coiled coil</keyword>